<keyword evidence="1" id="KW-0378">Hydrolase</keyword>
<evidence type="ECO:0000313" key="1">
    <source>
        <dbReference type="EMBL" id="GAA4624586.1"/>
    </source>
</evidence>
<sequence>MPVSDTSDAVGGAGFTRRGFLLTAGTAAAGAAVVSGTPFGAVARAGTAGRFALPDAAVAPKFRWWWPDGNVDPAEIRREVDQIADAGFGGAEIAAVHHSIADKSVLDAAGHGWGSPAWVDAVEAALDQARRRGVTIDLTIGPAWPAAVPTITPDSPAAVKELAYGSATVAAGATYDGPVPAPAIAPAAAVTAQRLLLVQAARINTANSTRKETGLDLASVQELTATVADGRLSWTAPSDGSWVVIAHWERGSGQTPESGPHTAPAAYVVDHFSAAGTRAVTDYWESHILTQDVRRLLRRAGATLFEDSIEIETKALPWTPDLPAEFARRKGYALLPYLPAIVQKSGNQVFAYEAALTRHVRHDFWDVVSQLFNEHHVTALKKWAHSIGLDLRAQPYGLQTDAIASAAILDVPEGESIGFKNLDDWRCLAGGRDMAGTTVLSGEIGAYNGGAYNTTWKRFLLTVGGAYAAGLNRAVIHGFSYATAPGVKWPGFAAFTPYNGTIGYSESWGPRQPTWRHAEDISGYLSRVHQVLQSGTARADVAIFRQTGYTATGIGASWFTASGVPLGWSHQFISEPLLTLPNATVSGGRLAPDGPRYKAIFVEGDFFAGSECTLTVFAAERLLRYAKAGLPIVLLGDWSAPTVPGLGSDAGGWWGAATGVETENGRLRGVVAELVKQPKVRVVADKANVPAALADLGVAPDVTYAQSSTLLNAHRYDDGVDYYYLCNGRHAETVKPPVAAIDHAVSFTRTAKDAVPYALDPWTGEAERIATYTEDGDRVTVRVALQPGETTVVALARPGRFGTGGGRAHVTSTEAAEARFADGDLVIRAIAAGTYATTLSTGRTVRTTVADVPAPIVPGTWQLEVESREPGASATETATVTHRLTLDALKAWPDIPELADVSGIGRYTTTVDLPASWTRAHGAYLQLGQVFDTCRVTINGRRLPAVDQINPVVDAGPYLRHGTNTIEVEVATTLNNRLRVSDPSVYGGAPRQAYGLLGPVRLVPYVQAAIAG</sequence>
<gene>
    <name evidence="1" type="ORF">GCM10023196_025320</name>
</gene>
<evidence type="ECO:0000313" key="2">
    <source>
        <dbReference type="Proteomes" id="UP001501442"/>
    </source>
</evidence>
<accession>A0ABP8U5S4</accession>
<name>A0ABP8U5S4_9ACTN</name>
<proteinExistence type="predicted"/>
<protein>
    <submittedName>
        <fullName evidence="1">Glycosyl hydrolase</fullName>
    </submittedName>
</protein>
<dbReference type="Gene3D" id="2.60.120.260">
    <property type="entry name" value="Galactose-binding domain-like"/>
    <property type="match status" value="1"/>
</dbReference>
<dbReference type="InterPro" id="IPR006311">
    <property type="entry name" value="TAT_signal"/>
</dbReference>
<comment type="caution">
    <text evidence="1">The sequence shown here is derived from an EMBL/GenBank/DDBJ whole genome shotgun (WGS) entry which is preliminary data.</text>
</comment>
<dbReference type="PANTHER" id="PTHR36848">
    <property type="entry name" value="DNA-BINDING PROTEIN (PUTATIVE SECRETED PROTEIN)-RELATED"/>
    <property type="match status" value="1"/>
</dbReference>
<dbReference type="GO" id="GO:0016787">
    <property type="term" value="F:hydrolase activity"/>
    <property type="evidence" value="ECO:0007669"/>
    <property type="project" value="UniProtKB-KW"/>
</dbReference>
<dbReference type="RefSeq" id="WP_345430921.1">
    <property type="nucleotide sequence ID" value="NZ_BAABHK010000003.1"/>
</dbReference>
<dbReference type="Pfam" id="PF17132">
    <property type="entry name" value="Glyco_hydro_106"/>
    <property type="match status" value="2"/>
</dbReference>
<dbReference type="Proteomes" id="UP001501442">
    <property type="component" value="Unassembled WGS sequence"/>
</dbReference>
<dbReference type="EMBL" id="BAABHK010000003">
    <property type="protein sequence ID" value="GAA4624586.1"/>
    <property type="molecule type" value="Genomic_DNA"/>
</dbReference>
<dbReference type="PANTHER" id="PTHR36848:SF2">
    <property type="entry name" value="SECRETED PROTEIN"/>
    <property type="match status" value="1"/>
</dbReference>
<reference evidence="2" key="1">
    <citation type="journal article" date="2019" name="Int. J. Syst. Evol. Microbiol.">
        <title>The Global Catalogue of Microorganisms (GCM) 10K type strain sequencing project: providing services to taxonomists for standard genome sequencing and annotation.</title>
        <authorList>
            <consortium name="The Broad Institute Genomics Platform"/>
            <consortium name="The Broad Institute Genome Sequencing Center for Infectious Disease"/>
            <person name="Wu L."/>
            <person name="Ma J."/>
        </authorList>
    </citation>
    <scope>NUCLEOTIDE SEQUENCE [LARGE SCALE GENOMIC DNA]</scope>
    <source>
        <strain evidence="2">JCM 17939</strain>
    </source>
</reference>
<dbReference type="InterPro" id="IPR008979">
    <property type="entry name" value="Galactose-bd-like_sf"/>
</dbReference>
<dbReference type="InterPro" id="IPR053161">
    <property type="entry name" value="Ulvan_degrading_GH"/>
</dbReference>
<organism evidence="1 2">
    <name type="scientific">Actinoallomurus vinaceus</name>
    <dbReference type="NCBI Taxonomy" id="1080074"/>
    <lineage>
        <taxon>Bacteria</taxon>
        <taxon>Bacillati</taxon>
        <taxon>Actinomycetota</taxon>
        <taxon>Actinomycetes</taxon>
        <taxon>Streptosporangiales</taxon>
        <taxon>Thermomonosporaceae</taxon>
        <taxon>Actinoallomurus</taxon>
    </lineage>
</organism>
<dbReference type="PROSITE" id="PS51318">
    <property type="entry name" value="TAT"/>
    <property type="match status" value="1"/>
</dbReference>
<keyword evidence="2" id="KW-1185">Reference proteome</keyword>
<dbReference type="SUPFAM" id="SSF49785">
    <property type="entry name" value="Galactose-binding domain-like"/>
    <property type="match status" value="1"/>
</dbReference>